<keyword evidence="2" id="KW-1185">Reference proteome</keyword>
<dbReference type="RefSeq" id="XP_033392485.1">
    <property type="nucleotide sequence ID" value="XM_033535134.1"/>
</dbReference>
<accession>A0A6A6B171</accession>
<name>A0A6A6B171_9PEZI</name>
<evidence type="ECO:0000313" key="2">
    <source>
        <dbReference type="Proteomes" id="UP000799438"/>
    </source>
</evidence>
<protein>
    <submittedName>
        <fullName evidence="1">Uncharacterized protein</fullName>
    </submittedName>
</protein>
<reference evidence="1" key="1">
    <citation type="journal article" date="2020" name="Stud. Mycol.">
        <title>101 Dothideomycetes genomes: a test case for predicting lifestyles and emergence of pathogens.</title>
        <authorList>
            <person name="Haridas S."/>
            <person name="Albert R."/>
            <person name="Binder M."/>
            <person name="Bloem J."/>
            <person name="Labutti K."/>
            <person name="Salamov A."/>
            <person name="Andreopoulos B."/>
            <person name="Baker S."/>
            <person name="Barry K."/>
            <person name="Bills G."/>
            <person name="Bluhm B."/>
            <person name="Cannon C."/>
            <person name="Castanera R."/>
            <person name="Culley D."/>
            <person name="Daum C."/>
            <person name="Ezra D."/>
            <person name="Gonzalez J."/>
            <person name="Henrissat B."/>
            <person name="Kuo A."/>
            <person name="Liang C."/>
            <person name="Lipzen A."/>
            <person name="Lutzoni F."/>
            <person name="Magnuson J."/>
            <person name="Mondo S."/>
            <person name="Nolan M."/>
            <person name="Ohm R."/>
            <person name="Pangilinan J."/>
            <person name="Park H.-J."/>
            <person name="Ramirez L."/>
            <person name="Alfaro M."/>
            <person name="Sun H."/>
            <person name="Tritt A."/>
            <person name="Yoshinaga Y."/>
            <person name="Zwiers L.-H."/>
            <person name="Turgeon B."/>
            <person name="Goodwin S."/>
            <person name="Spatafora J."/>
            <person name="Crous P."/>
            <person name="Grigoriev I."/>
        </authorList>
    </citation>
    <scope>NUCLEOTIDE SEQUENCE</scope>
    <source>
        <strain evidence="1">CBS 121167</strain>
    </source>
</reference>
<dbReference type="EMBL" id="ML995512">
    <property type="protein sequence ID" value="KAF2136767.1"/>
    <property type="molecule type" value="Genomic_DNA"/>
</dbReference>
<organism evidence="1 2">
    <name type="scientific">Aplosporella prunicola CBS 121167</name>
    <dbReference type="NCBI Taxonomy" id="1176127"/>
    <lineage>
        <taxon>Eukaryota</taxon>
        <taxon>Fungi</taxon>
        <taxon>Dikarya</taxon>
        <taxon>Ascomycota</taxon>
        <taxon>Pezizomycotina</taxon>
        <taxon>Dothideomycetes</taxon>
        <taxon>Dothideomycetes incertae sedis</taxon>
        <taxon>Botryosphaeriales</taxon>
        <taxon>Aplosporellaceae</taxon>
        <taxon>Aplosporella</taxon>
    </lineage>
</organism>
<dbReference type="GeneID" id="54292628"/>
<dbReference type="AlphaFoldDB" id="A0A6A6B171"/>
<dbReference type="Proteomes" id="UP000799438">
    <property type="component" value="Unassembled WGS sequence"/>
</dbReference>
<gene>
    <name evidence="1" type="ORF">K452DRAFT_117860</name>
</gene>
<sequence length="202" mass="21988">MRPRGPAAPAASLGRFGQGTIKLARSSLRTGRPTDLIVHAAAFRLTCLPACLPSLRLPPTAYRCRLPPARLRPCLPYPTLPVPSRHTHTRSQTLDRSSRLVSLRFGEHPIHFHGMARGWRGSDGGSGSGSDTPSDGSTYLPTLVLDALCFGSFSSVYYLAHTHTCTFTFTFTFTRASSLPPLLLPLRLLSVCLAGWLSRAFD</sequence>
<evidence type="ECO:0000313" key="1">
    <source>
        <dbReference type="EMBL" id="KAF2136767.1"/>
    </source>
</evidence>
<proteinExistence type="predicted"/>